<dbReference type="Proteomes" id="UP000218765">
    <property type="component" value="Chromosome"/>
</dbReference>
<sequence>MGEIDTATAWIGLGSNLDDPVAQVSRALDELDAIEATYLLHASSLYASPPMGPPDQPEYVNAVAGLLTTLAPEALLDALQAIEQAHGRVRTGERWGPRTLDLDLLLYADLQLETARLSVPHPGLRQRAFVLHPLAEVAPELVVPGLGRVLELARACPADGLRCIGRAGLS</sequence>
<evidence type="ECO:0000256" key="9">
    <source>
        <dbReference type="ARBA" id="ARBA00022909"/>
    </source>
</evidence>
<keyword evidence="8" id="KW-0067">ATP-binding</keyword>
<dbReference type="GO" id="GO:0046654">
    <property type="term" value="P:tetrahydrofolate biosynthetic process"/>
    <property type="evidence" value="ECO:0007669"/>
    <property type="project" value="UniProtKB-UniPathway"/>
</dbReference>
<dbReference type="PANTHER" id="PTHR43071">
    <property type="entry name" value="2-AMINO-4-HYDROXY-6-HYDROXYMETHYLDIHYDROPTERIDINE PYROPHOSPHOKINASE"/>
    <property type="match status" value="1"/>
</dbReference>
<dbReference type="Gene3D" id="3.30.70.560">
    <property type="entry name" value="7,8-Dihydro-6-hydroxymethylpterin-pyrophosphokinase HPPK"/>
    <property type="match status" value="1"/>
</dbReference>
<comment type="similarity">
    <text evidence="2">Belongs to the HPPK family.</text>
</comment>
<dbReference type="PANTHER" id="PTHR43071:SF1">
    <property type="entry name" value="2-AMINO-4-HYDROXY-6-HYDROXYMETHYLDIHYDROPTERIDINE PYROPHOSPHOKINASE"/>
    <property type="match status" value="1"/>
</dbReference>
<evidence type="ECO:0000256" key="3">
    <source>
        <dbReference type="ARBA" id="ARBA00013253"/>
    </source>
</evidence>
<dbReference type="CDD" id="cd00483">
    <property type="entry name" value="HPPK"/>
    <property type="match status" value="1"/>
</dbReference>
<evidence type="ECO:0000256" key="5">
    <source>
        <dbReference type="ARBA" id="ARBA00022679"/>
    </source>
</evidence>
<dbReference type="OrthoDB" id="9808041at2"/>
<reference evidence="14 15" key="1">
    <citation type="submission" date="2017-05" db="EMBL/GenBank/DDBJ databases">
        <title>Thiocyanate degradation by Thiohalobacter thiocyanaticus FOKN1.</title>
        <authorList>
            <person name="Oshiki M."/>
            <person name="Fukushima T."/>
            <person name="Kawano S."/>
            <person name="Nakagawa J."/>
        </authorList>
    </citation>
    <scope>NUCLEOTIDE SEQUENCE [LARGE SCALE GENOMIC DNA]</scope>
    <source>
        <strain evidence="14 15">FOKN1</strain>
    </source>
</reference>
<evidence type="ECO:0000256" key="6">
    <source>
        <dbReference type="ARBA" id="ARBA00022741"/>
    </source>
</evidence>
<dbReference type="InterPro" id="IPR035907">
    <property type="entry name" value="Hppk_sf"/>
</dbReference>
<dbReference type="KEGG" id="ttc:FOKN1_2576"/>
<keyword evidence="6" id="KW-0547">Nucleotide-binding</keyword>
<evidence type="ECO:0000259" key="13">
    <source>
        <dbReference type="PROSITE" id="PS00794"/>
    </source>
</evidence>
<evidence type="ECO:0000313" key="15">
    <source>
        <dbReference type="Proteomes" id="UP000218765"/>
    </source>
</evidence>
<evidence type="ECO:0000256" key="8">
    <source>
        <dbReference type="ARBA" id="ARBA00022840"/>
    </source>
</evidence>
<dbReference type="GO" id="GO:0016301">
    <property type="term" value="F:kinase activity"/>
    <property type="evidence" value="ECO:0007669"/>
    <property type="project" value="UniProtKB-KW"/>
</dbReference>
<gene>
    <name evidence="14" type="ORF">FOKN1_2576</name>
</gene>
<dbReference type="GO" id="GO:0005524">
    <property type="term" value="F:ATP binding"/>
    <property type="evidence" value="ECO:0007669"/>
    <property type="project" value="UniProtKB-KW"/>
</dbReference>
<accession>A0A1Z4VTI5</accession>
<name>A0A1Z4VTI5_9GAMM</name>
<dbReference type="NCBIfam" id="TIGR01498">
    <property type="entry name" value="folK"/>
    <property type="match status" value="1"/>
</dbReference>
<evidence type="ECO:0000256" key="4">
    <source>
        <dbReference type="ARBA" id="ARBA00016218"/>
    </source>
</evidence>
<dbReference type="GO" id="GO:0046656">
    <property type="term" value="P:folic acid biosynthetic process"/>
    <property type="evidence" value="ECO:0007669"/>
    <property type="project" value="UniProtKB-KW"/>
</dbReference>
<organism evidence="14 15">
    <name type="scientific">Thiohalobacter thiocyanaticus</name>
    <dbReference type="NCBI Taxonomy" id="585455"/>
    <lineage>
        <taxon>Bacteria</taxon>
        <taxon>Pseudomonadati</taxon>
        <taxon>Pseudomonadota</taxon>
        <taxon>Gammaproteobacteria</taxon>
        <taxon>Thiohalobacterales</taxon>
        <taxon>Thiohalobacteraceae</taxon>
        <taxon>Thiohalobacter</taxon>
    </lineage>
</organism>
<dbReference type="UniPathway" id="UPA00077">
    <property type="reaction ID" value="UER00155"/>
</dbReference>
<dbReference type="Pfam" id="PF01288">
    <property type="entry name" value="HPPK"/>
    <property type="match status" value="1"/>
</dbReference>
<evidence type="ECO:0000256" key="11">
    <source>
        <dbReference type="ARBA" id="ARBA00029766"/>
    </source>
</evidence>
<dbReference type="RefSeq" id="WP_096366982.1">
    <property type="nucleotide sequence ID" value="NZ_AP018052.1"/>
</dbReference>
<protein>
    <recommendedName>
        <fullName evidence="4">2-amino-4-hydroxy-6-hydroxymethyldihydropteridine pyrophosphokinase</fullName>
        <ecNumber evidence="3">2.7.6.3</ecNumber>
    </recommendedName>
    <alternativeName>
        <fullName evidence="11">6-hydroxymethyl-7,8-dihydropterin pyrophosphokinase</fullName>
    </alternativeName>
    <alternativeName>
        <fullName evidence="12">7,8-dihydro-6-hydroxymethylpterin-pyrophosphokinase</fullName>
    </alternativeName>
</protein>
<comment type="pathway">
    <text evidence="1">Cofactor biosynthesis; tetrahydrofolate biosynthesis; 2-amino-4-hydroxy-6-hydroxymethyl-7,8-dihydropteridine diphosphate from 7,8-dihydroneopterin triphosphate: step 4/4.</text>
</comment>
<keyword evidence="15" id="KW-1185">Reference proteome</keyword>
<keyword evidence="7 14" id="KW-0418">Kinase</keyword>
<keyword evidence="9" id="KW-0289">Folate biosynthesis</keyword>
<feature type="domain" description="7,8-dihydro-6-hydroxymethylpterin-pyrophosphokinase" evidence="13">
    <location>
        <begin position="94"/>
        <end position="105"/>
    </location>
</feature>
<keyword evidence="5" id="KW-0808">Transferase</keyword>
<dbReference type="SUPFAM" id="SSF55083">
    <property type="entry name" value="6-hydroxymethyl-7,8-dihydropterin pyrophosphokinase, HPPK"/>
    <property type="match status" value="1"/>
</dbReference>
<evidence type="ECO:0000256" key="7">
    <source>
        <dbReference type="ARBA" id="ARBA00022777"/>
    </source>
</evidence>
<evidence type="ECO:0000256" key="12">
    <source>
        <dbReference type="ARBA" id="ARBA00033413"/>
    </source>
</evidence>
<dbReference type="AlphaFoldDB" id="A0A1Z4VTI5"/>
<proteinExistence type="inferred from homology"/>
<dbReference type="GO" id="GO:0003848">
    <property type="term" value="F:2-amino-4-hydroxy-6-hydroxymethyldihydropteridine diphosphokinase activity"/>
    <property type="evidence" value="ECO:0007669"/>
    <property type="project" value="UniProtKB-EC"/>
</dbReference>
<evidence type="ECO:0000256" key="2">
    <source>
        <dbReference type="ARBA" id="ARBA00005810"/>
    </source>
</evidence>
<dbReference type="EMBL" id="AP018052">
    <property type="protein sequence ID" value="BAZ94947.1"/>
    <property type="molecule type" value="Genomic_DNA"/>
</dbReference>
<evidence type="ECO:0000313" key="14">
    <source>
        <dbReference type="EMBL" id="BAZ94947.1"/>
    </source>
</evidence>
<comment type="function">
    <text evidence="10">Catalyzes the transfer of pyrophosphate from adenosine triphosphate (ATP) to 6-hydroxymethyl-7,8-dihydropterin, an enzymatic step in folate biosynthesis pathway.</text>
</comment>
<dbReference type="InterPro" id="IPR000550">
    <property type="entry name" value="Hppk"/>
</dbReference>
<dbReference type="EC" id="2.7.6.3" evidence="3"/>
<evidence type="ECO:0000256" key="1">
    <source>
        <dbReference type="ARBA" id="ARBA00005051"/>
    </source>
</evidence>
<dbReference type="PROSITE" id="PS00794">
    <property type="entry name" value="HPPK"/>
    <property type="match status" value="1"/>
</dbReference>
<evidence type="ECO:0000256" key="10">
    <source>
        <dbReference type="ARBA" id="ARBA00029409"/>
    </source>
</evidence>